<gene>
    <name evidence="2" type="ORF">SAMN05444424_0521</name>
</gene>
<dbReference type="RefSeq" id="WP_021659206.1">
    <property type="nucleotide sequence ID" value="NZ_FQVY01000001.1"/>
</dbReference>
<evidence type="ECO:0000313" key="3">
    <source>
        <dbReference type="Proteomes" id="UP000184089"/>
    </source>
</evidence>
<proteinExistence type="predicted"/>
<feature type="region of interest" description="Disordered" evidence="1">
    <location>
        <begin position="81"/>
        <end position="122"/>
    </location>
</feature>
<evidence type="ECO:0000313" key="2">
    <source>
        <dbReference type="EMBL" id="SHF74176.1"/>
    </source>
</evidence>
<name>A0AAQ1MBH7_9FIRM</name>
<protein>
    <submittedName>
        <fullName evidence="2">Uncharacterized protein</fullName>
    </submittedName>
</protein>
<evidence type="ECO:0000256" key="1">
    <source>
        <dbReference type="SAM" id="MobiDB-lite"/>
    </source>
</evidence>
<feature type="compositionally biased region" description="Basic and acidic residues" evidence="1">
    <location>
        <begin position="91"/>
        <end position="105"/>
    </location>
</feature>
<reference evidence="3" key="1">
    <citation type="submission" date="2016-11" db="EMBL/GenBank/DDBJ databases">
        <authorList>
            <person name="Jaros S."/>
            <person name="Januszkiewicz K."/>
            <person name="Wedrychowicz H."/>
        </authorList>
    </citation>
    <scope>NUCLEOTIDE SEQUENCE [LARGE SCALE GENOMIC DNA]</scope>
    <source>
        <strain evidence="3">DSM 4029</strain>
    </source>
</reference>
<comment type="caution">
    <text evidence="2">The sequence shown here is derived from an EMBL/GenBank/DDBJ whole genome shotgun (WGS) entry which is preliminary data.</text>
</comment>
<dbReference type="AlphaFoldDB" id="A0AAQ1MBH7"/>
<dbReference type="EMBL" id="FQVY01000001">
    <property type="protein sequence ID" value="SHF74176.1"/>
    <property type="molecule type" value="Genomic_DNA"/>
</dbReference>
<sequence>MEKKVFKAVLYLRVGNKEQLSEKDVKSREPDIRQLLRQNRYGVIGTVPVVSRGETEPPFLNPFAGETKQRERLIAGDMANTKRGYGQCPKIGEKGGRNKYKNDFRSKRRDRWPQNILRGDQR</sequence>
<organism evidence="2 3">
    <name type="scientific">Bittarella massiliensis</name>
    <name type="common">ex Durand et al. 2017</name>
    <dbReference type="NCBI Taxonomy" id="1720313"/>
    <lineage>
        <taxon>Bacteria</taxon>
        <taxon>Bacillati</taxon>
        <taxon>Bacillota</taxon>
        <taxon>Clostridia</taxon>
        <taxon>Eubacteriales</taxon>
        <taxon>Oscillospiraceae</taxon>
        <taxon>Bittarella (ex Durand et al. 2017)</taxon>
    </lineage>
</organism>
<dbReference type="Proteomes" id="UP000184089">
    <property type="component" value="Unassembled WGS sequence"/>
</dbReference>
<accession>A0AAQ1MBH7</accession>